<dbReference type="PANTHER" id="PTHR47868:SF2">
    <property type="entry name" value="OS05G0457700 PROTEIN"/>
    <property type="match status" value="1"/>
</dbReference>
<sequence length="429" mass="46957">MMGIEAKVRGAARICRSFSLLRPPSALTPGQPLRFLSESNNANKNPVVQQMIDYALSVGRSQKSDESISQGLLVLEQCHSTQAADDDSKGMVLLAMSTLLYERGNFAEAFEKLQSIQDLSSSSIAIRVAATEALVGIHLELDEDDASSVLTNIWYNLMDAIKLDIGGGSGFDVLEARAKALKGLLELVRGNLQTAAQDDLLVAQDTEACTGNVALSYGEYLHGMRKLPIAKELYQKVIQQLSERDFNDLHNIGACNMSKDEVYLAATCALGQLEAHLGNFGDAEEILTAALKKAEQHFGSNHPKVGVILTCIALMYRLKATTEGSSSLLIQEFILQGLYRKAIELLRAPPLDSDGAEGKVYRREMVALARGGYAEILCVQQNRKAEGEKMRRWAEAVWKNRRLSLAEVLDISENSTKVPVIDARICRGL</sequence>
<evidence type="ECO:0000313" key="2">
    <source>
        <dbReference type="RefSeq" id="XP_071908064.1"/>
    </source>
</evidence>
<dbReference type="Proteomes" id="UP001652660">
    <property type="component" value="Chromosome 6c"/>
</dbReference>
<proteinExistence type="predicted"/>
<name>A0ABM4ULB5_COFAR</name>
<reference evidence="2" key="1">
    <citation type="submission" date="2025-08" db="UniProtKB">
        <authorList>
            <consortium name="RefSeq"/>
        </authorList>
    </citation>
    <scope>IDENTIFICATION</scope>
    <source>
        <tissue evidence="2">Leaves</tissue>
    </source>
</reference>
<dbReference type="SUPFAM" id="SSF48452">
    <property type="entry name" value="TPR-like"/>
    <property type="match status" value="1"/>
</dbReference>
<dbReference type="PANTHER" id="PTHR47868">
    <property type="entry name" value="OS05G0457700 PROTEIN"/>
    <property type="match status" value="1"/>
</dbReference>
<evidence type="ECO:0000313" key="1">
    <source>
        <dbReference type="Proteomes" id="UP001652660"/>
    </source>
</evidence>
<dbReference type="Pfam" id="PF13374">
    <property type="entry name" value="TPR_10"/>
    <property type="match status" value="1"/>
</dbReference>
<dbReference type="RefSeq" id="XP_071908064.1">
    <property type="nucleotide sequence ID" value="XM_072051963.1"/>
</dbReference>
<dbReference type="InterPro" id="IPR011990">
    <property type="entry name" value="TPR-like_helical_dom_sf"/>
</dbReference>
<gene>
    <name evidence="2" type="primary">LOC113691338</name>
</gene>
<protein>
    <submittedName>
        <fullName evidence="2">Uncharacterized protein isoform X1</fullName>
    </submittedName>
</protein>
<accession>A0ABM4ULB5</accession>
<keyword evidence="1" id="KW-1185">Reference proteome</keyword>
<dbReference type="GeneID" id="113691338"/>
<dbReference type="Gene3D" id="1.25.40.10">
    <property type="entry name" value="Tetratricopeptide repeat domain"/>
    <property type="match status" value="1"/>
</dbReference>
<organism evidence="1 2">
    <name type="scientific">Coffea arabica</name>
    <name type="common">Arabian coffee</name>
    <dbReference type="NCBI Taxonomy" id="13443"/>
    <lineage>
        <taxon>Eukaryota</taxon>
        <taxon>Viridiplantae</taxon>
        <taxon>Streptophyta</taxon>
        <taxon>Embryophyta</taxon>
        <taxon>Tracheophyta</taxon>
        <taxon>Spermatophyta</taxon>
        <taxon>Magnoliopsida</taxon>
        <taxon>eudicotyledons</taxon>
        <taxon>Gunneridae</taxon>
        <taxon>Pentapetalae</taxon>
        <taxon>asterids</taxon>
        <taxon>lamiids</taxon>
        <taxon>Gentianales</taxon>
        <taxon>Rubiaceae</taxon>
        <taxon>Ixoroideae</taxon>
        <taxon>Gardenieae complex</taxon>
        <taxon>Bertiereae - Coffeeae clade</taxon>
        <taxon>Coffeeae</taxon>
        <taxon>Coffea</taxon>
    </lineage>
</organism>